<feature type="signal peptide" evidence="1">
    <location>
        <begin position="1"/>
        <end position="21"/>
    </location>
</feature>
<accession>A0A2K8KI27</accession>
<reference evidence="2 3" key="1">
    <citation type="submission" date="2017-11" db="EMBL/GenBank/DDBJ databases">
        <title>Complete genome sequence of Spiroplasma clarkii CN-5 (DSM 19994).</title>
        <authorList>
            <person name="Tsai Y.-M."/>
            <person name="Chang A."/>
            <person name="Lo W.-S."/>
            <person name="Kuo C.-H."/>
        </authorList>
    </citation>
    <scope>NUCLEOTIDE SEQUENCE [LARGE SCALE GENOMIC DNA]</scope>
    <source>
        <strain evidence="2 3">CN-5</strain>
    </source>
</reference>
<sequence length="846" mass="97086">MKKLLLTLASVMLITSTSVSVVSCGTKNVPTLENWEDDNIKYELFGETFDSKIAAVEYFVSKKTTVNKSENYKNEIILGNKDFTSISGMLNHIESESSITKVKTYKDPKMYLTDSLGSISADGVVNKEDIVNAYKDSNGNAVYSGSDEKSKIDVLNSYTNKIQNGFEADGKFFQSKEQLVAYYQNKFEGEKIKLSKKQYHKLGNFWYEKGVFEKSLEKSIVKSVEYNNQVISEENKFNLSGFKVKDSDLDKILKLEKKPGMYYLEADPNDDGTLQIEGGNYQKTTNNVSELIKDKNNWTLISKSTSGLADEVFNTVSNNLVSALGSMSYYDNMLSSSGGSLLNNFASTVEVYFDKLAKFLEVSKNDSVVTYGMTNYLKNSSSLKKSSSGFKGVLEKYQLDQEIDALWNGLAPMKEMEQNKKVIVVLYNIRELLRSVDISKPDAKIMEEFMYNSLLSLNINFFGSDSKRTNHGEIELSDKWVEVIETAKASGKIYEVLDLLMNPNNLSSVKSKGLAQTYNNYLKDAVISLKDVQYWAKKIHDIRDTMNDVSENFKKLTKKLKKALVWVDLAINLINMIPGKTTENWEFVIPDTKNKVTYQRSSWFWDVKEFNPKNIVQTLEISKPKDTITYLYNEKYFTSYNDALYRLKRDIIDDLFADPSKVRYVSKYFEHMYNIDKNKLISLLMQQTDKKNAYSDGFGETFSNQSEAVNSAIRKIASQKYIAVFKYDFQGNYIYGYDYNEVYDRVVETVDLQGKAVEFTDYLSTNNFEKLENVDNDGYDLYKFFFNGKNYYFDDYNGAIVKYMQLNDFRNSLIQINASTYELNGIIFYNINQLTDYLLNNVKEVA</sequence>
<evidence type="ECO:0008006" key="4">
    <source>
        <dbReference type="Google" id="ProtNLM"/>
    </source>
</evidence>
<evidence type="ECO:0000313" key="2">
    <source>
        <dbReference type="EMBL" id="ATX71327.1"/>
    </source>
</evidence>
<gene>
    <name evidence="2" type="ORF">SCLAR_v1c10270</name>
</gene>
<evidence type="ECO:0000313" key="3">
    <source>
        <dbReference type="Proteomes" id="UP000231179"/>
    </source>
</evidence>
<evidence type="ECO:0000256" key="1">
    <source>
        <dbReference type="SAM" id="SignalP"/>
    </source>
</evidence>
<name>A0A2K8KI27_9MOLU</name>
<proteinExistence type="predicted"/>
<dbReference type="PROSITE" id="PS51257">
    <property type="entry name" value="PROKAR_LIPOPROTEIN"/>
    <property type="match status" value="1"/>
</dbReference>
<dbReference type="AlphaFoldDB" id="A0A2K8KI27"/>
<keyword evidence="3" id="KW-1185">Reference proteome</keyword>
<keyword evidence="1" id="KW-0732">Signal</keyword>
<protein>
    <recommendedName>
        <fullName evidence="4">Lipoprotein</fullName>
    </recommendedName>
</protein>
<organism evidence="2 3">
    <name type="scientific">Spiroplasma clarkii</name>
    <dbReference type="NCBI Taxonomy" id="2139"/>
    <lineage>
        <taxon>Bacteria</taxon>
        <taxon>Bacillati</taxon>
        <taxon>Mycoplasmatota</taxon>
        <taxon>Mollicutes</taxon>
        <taxon>Entomoplasmatales</taxon>
        <taxon>Spiroplasmataceae</taxon>
        <taxon>Spiroplasma</taxon>
    </lineage>
</organism>
<feature type="chain" id="PRO_5014843035" description="Lipoprotein" evidence="1">
    <location>
        <begin position="22"/>
        <end position="846"/>
    </location>
</feature>
<dbReference type="Proteomes" id="UP000231179">
    <property type="component" value="Chromosome"/>
</dbReference>
<dbReference type="RefSeq" id="WP_100254867.1">
    <property type="nucleotide sequence ID" value="NZ_CP024870.1"/>
</dbReference>
<dbReference type="EMBL" id="CP024870">
    <property type="protein sequence ID" value="ATX71327.1"/>
    <property type="molecule type" value="Genomic_DNA"/>
</dbReference>